<keyword evidence="2" id="KW-1185">Reference proteome</keyword>
<protein>
    <submittedName>
        <fullName evidence="1">Uncharacterized protein</fullName>
    </submittedName>
</protein>
<gene>
    <name evidence="1" type="ORF">LLUT_LOCUS11086</name>
</gene>
<comment type="caution">
    <text evidence="1">The sequence shown here is derived from an EMBL/GenBank/DDBJ whole genome shotgun (WGS) entry which is preliminary data.</text>
</comment>
<dbReference type="AlphaFoldDB" id="A0AAV1WKW1"/>
<proteinExistence type="predicted"/>
<reference evidence="1 2" key="1">
    <citation type="submission" date="2024-03" db="EMBL/GenBank/DDBJ databases">
        <authorList>
            <person name="Martinez-Hernandez J."/>
        </authorList>
    </citation>
    <scope>NUCLEOTIDE SEQUENCE [LARGE SCALE GENOMIC DNA]</scope>
</reference>
<organism evidence="1 2">
    <name type="scientific">Lupinus luteus</name>
    <name type="common">European yellow lupine</name>
    <dbReference type="NCBI Taxonomy" id="3873"/>
    <lineage>
        <taxon>Eukaryota</taxon>
        <taxon>Viridiplantae</taxon>
        <taxon>Streptophyta</taxon>
        <taxon>Embryophyta</taxon>
        <taxon>Tracheophyta</taxon>
        <taxon>Spermatophyta</taxon>
        <taxon>Magnoliopsida</taxon>
        <taxon>eudicotyledons</taxon>
        <taxon>Gunneridae</taxon>
        <taxon>Pentapetalae</taxon>
        <taxon>rosids</taxon>
        <taxon>fabids</taxon>
        <taxon>Fabales</taxon>
        <taxon>Fabaceae</taxon>
        <taxon>Papilionoideae</taxon>
        <taxon>50 kb inversion clade</taxon>
        <taxon>genistoids sensu lato</taxon>
        <taxon>core genistoids</taxon>
        <taxon>Genisteae</taxon>
        <taxon>Lupinus</taxon>
    </lineage>
</organism>
<evidence type="ECO:0000313" key="2">
    <source>
        <dbReference type="Proteomes" id="UP001497480"/>
    </source>
</evidence>
<evidence type="ECO:0000313" key="1">
    <source>
        <dbReference type="EMBL" id="CAL0310026.1"/>
    </source>
</evidence>
<name>A0AAV1WKW1_LUPLU</name>
<accession>A0AAV1WKW1</accession>
<dbReference type="EMBL" id="CAXHTB010000007">
    <property type="protein sequence ID" value="CAL0310026.1"/>
    <property type="molecule type" value="Genomic_DNA"/>
</dbReference>
<sequence length="55" mass="5808">MSQSQENRSKPHCIWDSSQSTCTGVVQVPANLAMAFFDDIVVADATAAATSSAFD</sequence>
<dbReference type="Proteomes" id="UP001497480">
    <property type="component" value="Unassembled WGS sequence"/>
</dbReference>